<feature type="signal peptide" evidence="2">
    <location>
        <begin position="1"/>
        <end position="18"/>
    </location>
</feature>
<dbReference type="AlphaFoldDB" id="A0A2M4D0Z0"/>
<keyword evidence="1" id="KW-1133">Transmembrane helix</keyword>
<organism evidence="3">
    <name type="scientific">Anopheles darlingi</name>
    <name type="common">Mosquito</name>
    <dbReference type="NCBI Taxonomy" id="43151"/>
    <lineage>
        <taxon>Eukaryota</taxon>
        <taxon>Metazoa</taxon>
        <taxon>Ecdysozoa</taxon>
        <taxon>Arthropoda</taxon>
        <taxon>Hexapoda</taxon>
        <taxon>Insecta</taxon>
        <taxon>Pterygota</taxon>
        <taxon>Neoptera</taxon>
        <taxon>Endopterygota</taxon>
        <taxon>Diptera</taxon>
        <taxon>Nematocera</taxon>
        <taxon>Culicoidea</taxon>
        <taxon>Culicidae</taxon>
        <taxon>Anophelinae</taxon>
        <taxon>Anopheles</taxon>
    </lineage>
</organism>
<sequence>MFILTLAIFIVSFCNSSAKRLSFSSYPNPLSLPFLILISPRCSFVAAFSPGFVLDSSSCLNDSLFLISISFFILVVCCYCNYPVRLQWL</sequence>
<feature type="transmembrane region" description="Helical" evidence="1">
    <location>
        <begin position="65"/>
        <end position="84"/>
    </location>
</feature>
<evidence type="ECO:0000256" key="2">
    <source>
        <dbReference type="SAM" id="SignalP"/>
    </source>
</evidence>
<protein>
    <recommendedName>
        <fullName evidence="4">Secreted protein</fullName>
    </recommendedName>
</protein>
<keyword evidence="1" id="KW-0812">Transmembrane</keyword>
<proteinExistence type="predicted"/>
<name>A0A2M4D0Z0_ANODA</name>
<feature type="transmembrane region" description="Helical" evidence="1">
    <location>
        <begin position="34"/>
        <end position="53"/>
    </location>
</feature>
<evidence type="ECO:0008006" key="4">
    <source>
        <dbReference type="Google" id="ProtNLM"/>
    </source>
</evidence>
<accession>A0A2M4D0Z0</accession>
<feature type="chain" id="PRO_5014597798" description="Secreted protein" evidence="2">
    <location>
        <begin position="19"/>
        <end position="89"/>
    </location>
</feature>
<evidence type="ECO:0000313" key="3">
    <source>
        <dbReference type="EMBL" id="MBW71215.1"/>
    </source>
</evidence>
<keyword evidence="2" id="KW-0732">Signal</keyword>
<evidence type="ECO:0000256" key="1">
    <source>
        <dbReference type="SAM" id="Phobius"/>
    </source>
</evidence>
<reference evidence="3" key="1">
    <citation type="submission" date="2018-01" db="EMBL/GenBank/DDBJ databases">
        <title>An insight into the sialome of Amazonian anophelines.</title>
        <authorList>
            <person name="Ribeiro J.M."/>
            <person name="Scarpassa V."/>
            <person name="Calvo E."/>
        </authorList>
    </citation>
    <scope>NUCLEOTIDE SEQUENCE</scope>
</reference>
<dbReference type="EMBL" id="GGFL01007037">
    <property type="protein sequence ID" value="MBW71215.1"/>
    <property type="molecule type" value="Transcribed_RNA"/>
</dbReference>
<keyword evidence="1" id="KW-0472">Membrane</keyword>